<accession>A0A5N5G3D7</accession>
<evidence type="ECO:0000256" key="1">
    <source>
        <dbReference type="SAM" id="MobiDB-lite"/>
    </source>
</evidence>
<gene>
    <name evidence="2" type="ORF">D8674_011459</name>
</gene>
<name>A0A5N5G3D7_9ROSA</name>
<dbReference type="Proteomes" id="UP000327157">
    <property type="component" value="Chromosome 14"/>
</dbReference>
<proteinExistence type="predicted"/>
<evidence type="ECO:0000313" key="2">
    <source>
        <dbReference type="EMBL" id="KAB2608291.1"/>
    </source>
</evidence>
<protein>
    <submittedName>
        <fullName evidence="2">Uncharacterized protein</fullName>
    </submittedName>
</protein>
<sequence length="196" mass="21822">MHLDLHKSVPTTEHRLANLIIQPRFAPREQPQSKDNQLKKMKGSGLGNTRVSRSTGTLRTISKARMAKDQNSKGGKGMSVHEASSWFFIPLQLRWKIIVVPLLTHYDGFILDIVSRPHSTSSDVASALSSRYKAFDLPWCPLDPWSLTTEPYPVQGGRKPTLGSLSFGLPVLLLSNQPGTSRISRKLPTETGLHHH</sequence>
<dbReference type="EMBL" id="SMOL01000553">
    <property type="protein sequence ID" value="KAB2608291.1"/>
    <property type="molecule type" value="Genomic_DNA"/>
</dbReference>
<reference evidence="2 3" key="1">
    <citation type="submission" date="2019-09" db="EMBL/GenBank/DDBJ databases">
        <authorList>
            <person name="Ou C."/>
        </authorList>
    </citation>
    <scope>NUCLEOTIDE SEQUENCE [LARGE SCALE GENOMIC DNA]</scope>
    <source>
        <strain evidence="2">S2</strain>
        <tissue evidence="2">Leaf</tissue>
    </source>
</reference>
<evidence type="ECO:0000313" key="3">
    <source>
        <dbReference type="Proteomes" id="UP000327157"/>
    </source>
</evidence>
<dbReference type="AlphaFoldDB" id="A0A5N5G3D7"/>
<keyword evidence="3" id="KW-1185">Reference proteome</keyword>
<organism evidence="2 3">
    <name type="scientific">Pyrus ussuriensis x Pyrus communis</name>
    <dbReference type="NCBI Taxonomy" id="2448454"/>
    <lineage>
        <taxon>Eukaryota</taxon>
        <taxon>Viridiplantae</taxon>
        <taxon>Streptophyta</taxon>
        <taxon>Embryophyta</taxon>
        <taxon>Tracheophyta</taxon>
        <taxon>Spermatophyta</taxon>
        <taxon>Magnoliopsida</taxon>
        <taxon>eudicotyledons</taxon>
        <taxon>Gunneridae</taxon>
        <taxon>Pentapetalae</taxon>
        <taxon>rosids</taxon>
        <taxon>fabids</taxon>
        <taxon>Rosales</taxon>
        <taxon>Rosaceae</taxon>
        <taxon>Amygdaloideae</taxon>
        <taxon>Maleae</taxon>
        <taxon>Pyrus</taxon>
    </lineage>
</organism>
<reference evidence="2 3" key="3">
    <citation type="submission" date="2019-11" db="EMBL/GenBank/DDBJ databases">
        <title>A de novo genome assembly of a pear dwarfing rootstock.</title>
        <authorList>
            <person name="Wang F."/>
            <person name="Wang J."/>
            <person name="Li S."/>
            <person name="Zhang Y."/>
            <person name="Fang M."/>
            <person name="Ma L."/>
            <person name="Zhao Y."/>
            <person name="Jiang S."/>
        </authorList>
    </citation>
    <scope>NUCLEOTIDE SEQUENCE [LARGE SCALE GENOMIC DNA]</scope>
    <source>
        <strain evidence="2">S2</strain>
        <tissue evidence="2">Leaf</tissue>
    </source>
</reference>
<feature type="region of interest" description="Disordered" evidence="1">
    <location>
        <begin position="24"/>
        <end position="52"/>
    </location>
</feature>
<reference evidence="3" key="2">
    <citation type="submission" date="2019-10" db="EMBL/GenBank/DDBJ databases">
        <title>A de novo genome assembly of a pear dwarfing rootstock.</title>
        <authorList>
            <person name="Wang F."/>
            <person name="Wang J."/>
            <person name="Li S."/>
            <person name="Zhang Y."/>
            <person name="Fang M."/>
            <person name="Ma L."/>
            <person name="Zhao Y."/>
            <person name="Jiang S."/>
        </authorList>
    </citation>
    <scope>NUCLEOTIDE SEQUENCE [LARGE SCALE GENOMIC DNA]</scope>
</reference>
<comment type="caution">
    <text evidence="2">The sequence shown here is derived from an EMBL/GenBank/DDBJ whole genome shotgun (WGS) entry which is preliminary data.</text>
</comment>